<protein>
    <submittedName>
        <fullName evidence="1">Uncharacterized protein</fullName>
    </submittedName>
</protein>
<gene>
    <name evidence="1" type="ORF">C7M84_025105</name>
</gene>
<reference evidence="1 2" key="2">
    <citation type="submission" date="2019-01" db="EMBL/GenBank/DDBJ databases">
        <title>The decoding of complex shrimp genome reveals the adaptation for benthos swimmer, frequently molting mechanism and breeding impact on genome.</title>
        <authorList>
            <person name="Sun Y."/>
            <person name="Gao Y."/>
            <person name="Yu Y."/>
        </authorList>
    </citation>
    <scope>NUCLEOTIDE SEQUENCE [LARGE SCALE GENOMIC DNA]</scope>
    <source>
        <tissue evidence="1">Muscle</tissue>
    </source>
</reference>
<accession>A0A423TZ69</accession>
<keyword evidence="2" id="KW-1185">Reference proteome</keyword>
<dbReference type="Proteomes" id="UP000283509">
    <property type="component" value="Unassembled WGS sequence"/>
</dbReference>
<dbReference type="EMBL" id="QCYY01000925">
    <property type="protein sequence ID" value="ROT81746.1"/>
    <property type="molecule type" value="Genomic_DNA"/>
</dbReference>
<evidence type="ECO:0000313" key="1">
    <source>
        <dbReference type="EMBL" id="ROT81746.1"/>
    </source>
</evidence>
<name>A0A423TZ69_PENVA</name>
<sequence length="163" mass="18016">MNKTHEFLFSSDPQATGAVMAECERWLFSLVMFLAVMCCGCDSQASQQLQVIQDSLQKLQQSIGDATIIKSASPEVKKQITSQFQSLLEILLRVNAAGTQKESQQAAVEILNHPTIQQILISTELVDFQNINGSSLLSRPPVESCLFVNAQGRCLRESAGRKW</sequence>
<proteinExistence type="predicted"/>
<organism evidence="1 2">
    <name type="scientific">Penaeus vannamei</name>
    <name type="common">Whiteleg shrimp</name>
    <name type="synonym">Litopenaeus vannamei</name>
    <dbReference type="NCBI Taxonomy" id="6689"/>
    <lineage>
        <taxon>Eukaryota</taxon>
        <taxon>Metazoa</taxon>
        <taxon>Ecdysozoa</taxon>
        <taxon>Arthropoda</taxon>
        <taxon>Crustacea</taxon>
        <taxon>Multicrustacea</taxon>
        <taxon>Malacostraca</taxon>
        <taxon>Eumalacostraca</taxon>
        <taxon>Eucarida</taxon>
        <taxon>Decapoda</taxon>
        <taxon>Dendrobranchiata</taxon>
        <taxon>Penaeoidea</taxon>
        <taxon>Penaeidae</taxon>
        <taxon>Penaeus</taxon>
    </lineage>
</organism>
<dbReference type="AlphaFoldDB" id="A0A423TZ69"/>
<comment type="caution">
    <text evidence="1">The sequence shown here is derived from an EMBL/GenBank/DDBJ whole genome shotgun (WGS) entry which is preliminary data.</text>
</comment>
<evidence type="ECO:0000313" key="2">
    <source>
        <dbReference type="Proteomes" id="UP000283509"/>
    </source>
</evidence>
<reference evidence="1 2" key="1">
    <citation type="submission" date="2018-04" db="EMBL/GenBank/DDBJ databases">
        <authorList>
            <person name="Zhang X."/>
            <person name="Yuan J."/>
            <person name="Li F."/>
            <person name="Xiang J."/>
        </authorList>
    </citation>
    <scope>NUCLEOTIDE SEQUENCE [LARGE SCALE GENOMIC DNA]</scope>
    <source>
        <tissue evidence="1">Muscle</tissue>
    </source>
</reference>